<dbReference type="AlphaFoldDB" id="A0A934M2D0"/>
<proteinExistence type="predicted"/>
<protein>
    <submittedName>
        <fullName evidence="1">Uncharacterized protein</fullName>
    </submittedName>
</protein>
<organism evidence="1 2">
    <name type="scientific">Clostridium aciditolerans</name>
    <dbReference type="NCBI Taxonomy" id="339861"/>
    <lineage>
        <taxon>Bacteria</taxon>
        <taxon>Bacillati</taxon>
        <taxon>Bacillota</taxon>
        <taxon>Clostridia</taxon>
        <taxon>Eubacteriales</taxon>
        <taxon>Clostridiaceae</taxon>
        <taxon>Clostridium</taxon>
    </lineage>
</organism>
<dbReference type="EMBL" id="JAEEGB010000004">
    <property type="protein sequence ID" value="MBI6871800.1"/>
    <property type="molecule type" value="Genomic_DNA"/>
</dbReference>
<accession>A0A934M2D0</accession>
<reference evidence="1" key="1">
    <citation type="submission" date="2020-12" db="EMBL/GenBank/DDBJ databases">
        <title>Clostridium thailandense sp. nov., a novel acetogenic bacterium isolated from peat land soil in Thailand.</title>
        <authorList>
            <person name="Chaikitkaew S."/>
            <person name="Birkeland N.K."/>
        </authorList>
    </citation>
    <scope>NUCLEOTIDE SEQUENCE</scope>
    <source>
        <strain evidence="1">DSM 17425</strain>
    </source>
</reference>
<gene>
    <name evidence="1" type="ORF">I6U51_03650</name>
</gene>
<name>A0A934M2D0_9CLOT</name>
<evidence type="ECO:0000313" key="2">
    <source>
        <dbReference type="Proteomes" id="UP000622687"/>
    </source>
</evidence>
<sequence length="59" mass="6762">MANFLGKDKYGSEWYARITEEGKQIWAQVRNEEIRNGGINDSIKLFHHDTGLSSPVKPK</sequence>
<dbReference type="Proteomes" id="UP000622687">
    <property type="component" value="Unassembled WGS sequence"/>
</dbReference>
<comment type="caution">
    <text evidence="1">The sequence shown here is derived from an EMBL/GenBank/DDBJ whole genome shotgun (WGS) entry which is preliminary data.</text>
</comment>
<dbReference type="RefSeq" id="WP_211141231.1">
    <property type="nucleotide sequence ID" value="NZ_JAEEGB010000004.1"/>
</dbReference>
<evidence type="ECO:0000313" key="1">
    <source>
        <dbReference type="EMBL" id="MBI6871800.1"/>
    </source>
</evidence>
<keyword evidence="2" id="KW-1185">Reference proteome</keyword>